<evidence type="ECO:0000313" key="2">
    <source>
        <dbReference type="EMBL" id="UQA95932.1"/>
    </source>
</evidence>
<evidence type="ECO:0000313" key="3">
    <source>
        <dbReference type="Proteomes" id="UP000830115"/>
    </source>
</evidence>
<reference evidence="2" key="1">
    <citation type="submission" date="2021-10" db="EMBL/GenBank/DDBJ databases">
        <title>Streptomyces nigrumlapis sp.nov.,an antimicrobial producing actinobacterium isolated from Black Gobi rocks.</title>
        <authorList>
            <person name="Wen Y."/>
            <person name="Zhang W."/>
            <person name="Liu X.G."/>
        </authorList>
    </citation>
    <scope>NUCLEOTIDE SEQUENCE</scope>
    <source>
        <strain evidence="2">ST13-2-2</strain>
    </source>
</reference>
<gene>
    <name evidence="2" type="ORF">K9S39_32295</name>
</gene>
<accession>A0ABY4MEV2</accession>
<protein>
    <submittedName>
        <fullName evidence="2">Uncharacterized protein</fullName>
    </submittedName>
</protein>
<keyword evidence="3" id="KW-1185">Reference proteome</keyword>
<organism evidence="2 3">
    <name type="scientific">Streptomyces halobius</name>
    <dbReference type="NCBI Taxonomy" id="2879846"/>
    <lineage>
        <taxon>Bacteria</taxon>
        <taxon>Bacillati</taxon>
        <taxon>Actinomycetota</taxon>
        <taxon>Actinomycetes</taxon>
        <taxon>Kitasatosporales</taxon>
        <taxon>Streptomycetaceae</taxon>
        <taxon>Streptomyces</taxon>
    </lineage>
</organism>
<dbReference type="Proteomes" id="UP000830115">
    <property type="component" value="Chromosome"/>
</dbReference>
<name>A0ABY4MEV2_9ACTN</name>
<proteinExistence type="predicted"/>
<sequence>MTKHVKAVTPKASTDSATDPAAAGHSRGEGATDPESLDQLRGDCARMAPRWKAGEHETPPPGRASDLHGVKVPDESAALVDGMSDYGD</sequence>
<feature type="compositionally biased region" description="Low complexity" evidence="1">
    <location>
        <begin position="12"/>
        <end position="23"/>
    </location>
</feature>
<evidence type="ECO:0000256" key="1">
    <source>
        <dbReference type="SAM" id="MobiDB-lite"/>
    </source>
</evidence>
<dbReference type="RefSeq" id="WP_248866840.1">
    <property type="nucleotide sequence ID" value="NZ_CP086322.1"/>
</dbReference>
<dbReference type="EMBL" id="CP086322">
    <property type="protein sequence ID" value="UQA95932.1"/>
    <property type="molecule type" value="Genomic_DNA"/>
</dbReference>
<feature type="compositionally biased region" description="Basic and acidic residues" evidence="1">
    <location>
        <begin position="65"/>
        <end position="74"/>
    </location>
</feature>
<feature type="region of interest" description="Disordered" evidence="1">
    <location>
        <begin position="1"/>
        <end position="88"/>
    </location>
</feature>